<comment type="similarity">
    <text evidence="4">Belongs to the PPP phosphatase family.</text>
</comment>
<dbReference type="EC" id="3.1.3.16" evidence="4"/>
<evidence type="ECO:0000256" key="4">
    <source>
        <dbReference type="RuleBase" id="RU004273"/>
    </source>
</evidence>
<dbReference type="InterPro" id="IPR029052">
    <property type="entry name" value="Metallo-depent_PP-like"/>
</dbReference>
<comment type="catalytic activity">
    <reaction evidence="4">
        <text>O-phospho-L-threonyl-[protein] + H2O = L-threonyl-[protein] + phosphate</text>
        <dbReference type="Rhea" id="RHEA:47004"/>
        <dbReference type="Rhea" id="RHEA-COMP:11060"/>
        <dbReference type="Rhea" id="RHEA-COMP:11605"/>
        <dbReference type="ChEBI" id="CHEBI:15377"/>
        <dbReference type="ChEBI" id="CHEBI:30013"/>
        <dbReference type="ChEBI" id="CHEBI:43474"/>
        <dbReference type="ChEBI" id="CHEBI:61977"/>
        <dbReference type="EC" id="3.1.3.16"/>
    </reaction>
</comment>
<feature type="domain" description="Serine/threonine specific protein phosphatases" evidence="6">
    <location>
        <begin position="328"/>
        <end position="333"/>
    </location>
</feature>
<evidence type="ECO:0000313" key="7">
    <source>
        <dbReference type="EMBL" id="RHW69241.1"/>
    </source>
</evidence>
<proteinExistence type="inferred from homology"/>
<evidence type="ECO:0000256" key="1">
    <source>
        <dbReference type="ARBA" id="ARBA00022723"/>
    </source>
</evidence>
<name>A0A3L6L0J9_9TRYP</name>
<keyword evidence="1" id="KW-0479">Metal-binding</keyword>
<dbReference type="PRINTS" id="PR00114">
    <property type="entry name" value="STPHPHTASE"/>
</dbReference>
<dbReference type="Proteomes" id="UP000266743">
    <property type="component" value="Chromosome 10"/>
</dbReference>
<dbReference type="Gene3D" id="3.60.21.10">
    <property type="match status" value="1"/>
</dbReference>
<evidence type="ECO:0000256" key="5">
    <source>
        <dbReference type="SAM" id="MobiDB-lite"/>
    </source>
</evidence>
<reference evidence="7 8" key="1">
    <citation type="submission" date="2018-09" db="EMBL/GenBank/DDBJ databases">
        <title>whole genome sequence of T. equiperdum IVM-t1 strain.</title>
        <authorList>
            <person name="Suganuma K."/>
        </authorList>
    </citation>
    <scope>NUCLEOTIDE SEQUENCE [LARGE SCALE GENOMIC DNA]</scope>
    <source>
        <strain evidence="7 8">IVM-t1</strain>
    </source>
</reference>
<dbReference type="AlphaFoldDB" id="A0A3L6L0J9"/>
<dbReference type="InterPro" id="IPR006186">
    <property type="entry name" value="Ser/Thr-sp_prot-phosphatase"/>
</dbReference>
<comment type="caution">
    <text evidence="7">The sequence shown here is derived from an EMBL/GenBank/DDBJ whole genome shotgun (WGS) entry which is preliminary data.</text>
</comment>
<keyword evidence="2 4" id="KW-0378">Hydrolase</keyword>
<keyword evidence="3" id="KW-0464">Manganese</keyword>
<dbReference type="SUPFAM" id="SSF56300">
    <property type="entry name" value="Metallo-dependent phosphatases"/>
    <property type="match status" value="1"/>
</dbReference>
<dbReference type="InterPro" id="IPR004843">
    <property type="entry name" value="Calcineurin-like_PHP"/>
</dbReference>
<dbReference type="EMBL" id="QSBY01000010">
    <property type="protein sequence ID" value="RHW69241.1"/>
    <property type="molecule type" value="Genomic_DNA"/>
</dbReference>
<protein>
    <recommendedName>
        <fullName evidence="4">Serine/threonine-protein phosphatase</fullName>
        <ecNumber evidence="4">3.1.3.16</ecNumber>
    </recommendedName>
</protein>
<dbReference type="GO" id="GO:0004722">
    <property type="term" value="F:protein serine/threonine phosphatase activity"/>
    <property type="evidence" value="ECO:0007669"/>
    <property type="project" value="UniProtKB-EC"/>
</dbReference>
<dbReference type="SMART" id="SM00156">
    <property type="entry name" value="PP2Ac"/>
    <property type="match status" value="1"/>
</dbReference>
<organism evidence="7 8">
    <name type="scientific">Trypanosoma brucei equiperdum</name>
    <dbReference type="NCBI Taxonomy" id="630700"/>
    <lineage>
        <taxon>Eukaryota</taxon>
        <taxon>Discoba</taxon>
        <taxon>Euglenozoa</taxon>
        <taxon>Kinetoplastea</taxon>
        <taxon>Metakinetoplastina</taxon>
        <taxon>Trypanosomatida</taxon>
        <taxon>Trypanosomatidae</taxon>
        <taxon>Trypanosoma</taxon>
    </lineage>
</organism>
<dbReference type="InterPro" id="IPR047129">
    <property type="entry name" value="PPA2-like"/>
</dbReference>
<dbReference type="GO" id="GO:0046872">
    <property type="term" value="F:metal ion binding"/>
    <property type="evidence" value="ECO:0007669"/>
    <property type="project" value="UniProtKB-KW"/>
</dbReference>
<evidence type="ECO:0000259" key="6">
    <source>
        <dbReference type="PROSITE" id="PS00125"/>
    </source>
</evidence>
<gene>
    <name evidence="7" type="ORF">DPX39_100071400</name>
</gene>
<evidence type="ECO:0000256" key="3">
    <source>
        <dbReference type="ARBA" id="ARBA00023211"/>
    </source>
</evidence>
<feature type="region of interest" description="Disordered" evidence="5">
    <location>
        <begin position="1"/>
        <end position="46"/>
    </location>
</feature>
<accession>A0A3L6L0J9</accession>
<evidence type="ECO:0000256" key="2">
    <source>
        <dbReference type="ARBA" id="ARBA00022801"/>
    </source>
</evidence>
<evidence type="ECO:0000313" key="8">
    <source>
        <dbReference type="Proteomes" id="UP000266743"/>
    </source>
</evidence>
<sequence>MGFFSFKSNEKLKSGADGRNATGSGSIKPSGPTDGDGGFSGSSGRPVALTAEEHHEGVDPLGYMSHLPVTDIIELYTSFRNSLQECPDLVQKRYFVSTVKTLSSQMKLRDFSEKSISTHDGTKLPIVKRVLREVPSVRSRLALALQNFCHVTDWELENEEIECGTGLLATLRGESSRLRSGHEVDEGESAARLIPRMDSFDPTHIYNLVSTTDKLPSMQEMAELIRRTNELLLQEVNVVLVSAPCVVVGDIHGQKKDLIDNVLAAGGPIAPCGTDAVPEGKPDDGAAKPTGRNYLFLGDIVDRGPESLGCLALLFAAKLMAPKSVHLLRGNHESSETNRNYGFLRECWERYPINSPGGGGPTACTGGNTAMDCVWELQSHPLWVLANETFRSLPLCAVVTGEAVSPSALPNCGKHREADRQGGLTLCAMHGGLSPFIAESLDGILAVNRFRDIVDGPLADLTWADPVSALALFSPGNVAAATTTAGNVGSELSDTNNGAPPQQQEGRFQHHRMAVQRSEPVPTTSATVGHVLSSRGRGHNFGEDVTLRFLRKNKMDFIVRAHQCVMEGYEWQHQRRLLTLFSAPNYCGCGNKGAILIVHERGDPELVQFEAAGIQICGAIAAVSPKPSPVPPKEFCS</sequence>
<dbReference type="Pfam" id="PF00149">
    <property type="entry name" value="Metallophos"/>
    <property type="match status" value="1"/>
</dbReference>
<dbReference type="PANTHER" id="PTHR45619">
    <property type="entry name" value="SERINE/THREONINE-PROTEIN PHOSPHATASE PP2A-RELATED"/>
    <property type="match status" value="1"/>
</dbReference>
<dbReference type="PROSITE" id="PS00125">
    <property type="entry name" value="SER_THR_PHOSPHATASE"/>
    <property type="match status" value="1"/>
</dbReference>